<protein>
    <submittedName>
        <fullName evidence="1">Uncharacterized protein</fullName>
    </submittedName>
</protein>
<evidence type="ECO:0000313" key="2">
    <source>
        <dbReference type="Proteomes" id="UP001172680"/>
    </source>
</evidence>
<reference evidence="1" key="1">
    <citation type="submission" date="2022-10" db="EMBL/GenBank/DDBJ databases">
        <title>Culturing micro-colonial fungi from biological soil crusts in the Mojave desert and describing Neophaeococcomyces mojavensis, and introducing the new genera and species Taxawa tesnikishii.</title>
        <authorList>
            <person name="Kurbessoian T."/>
            <person name="Stajich J.E."/>
        </authorList>
    </citation>
    <scope>NUCLEOTIDE SEQUENCE</scope>
    <source>
        <strain evidence="1">JES_115</strain>
    </source>
</reference>
<keyword evidence="2" id="KW-1185">Reference proteome</keyword>
<proteinExistence type="predicted"/>
<dbReference type="Proteomes" id="UP001172680">
    <property type="component" value="Unassembled WGS sequence"/>
</dbReference>
<organism evidence="1 2">
    <name type="scientific">Coniosporium tulheliwenetii</name>
    <dbReference type="NCBI Taxonomy" id="3383036"/>
    <lineage>
        <taxon>Eukaryota</taxon>
        <taxon>Fungi</taxon>
        <taxon>Dikarya</taxon>
        <taxon>Ascomycota</taxon>
        <taxon>Pezizomycotina</taxon>
        <taxon>Dothideomycetes</taxon>
        <taxon>Dothideomycetes incertae sedis</taxon>
        <taxon>Coniosporium</taxon>
    </lineage>
</organism>
<sequence length="113" mass="12074">MSGHLSKYSPAIRERFLSAKSVPEITKLMEDFKAAVAAGNEKQQGWPSAAYAVSKAGIIGMTRAVAEEEKDGYDEGGGAKTPDQGAQTPVMLAIGDIGGKTGLFWQNEKVIEW</sequence>
<comment type="caution">
    <text evidence="1">The sequence shown here is derived from an EMBL/GenBank/DDBJ whole genome shotgun (WGS) entry which is preliminary data.</text>
</comment>
<dbReference type="EMBL" id="JAPDRP010000015">
    <property type="protein sequence ID" value="KAJ9641430.1"/>
    <property type="molecule type" value="Genomic_DNA"/>
</dbReference>
<name>A0ACC2Z250_9PEZI</name>
<accession>A0ACC2Z250</accession>
<evidence type="ECO:0000313" key="1">
    <source>
        <dbReference type="EMBL" id="KAJ9641430.1"/>
    </source>
</evidence>
<gene>
    <name evidence="1" type="ORF">H2199_005400</name>
</gene>